<feature type="signal peptide" evidence="2">
    <location>
        <begin position="1"/>
        <end position="20"/>
    </location>
</feature>
<reference evidence="3 4" key="1">
    <citation type="submission" date="2018-11" db="EMBL/GenBank/DDBJ databases">
        <authorList>
            <consortium name="Pathogen Informatics"/>
        </authorList>
    </citation>
    <scope>NUCLEOTIDE SEQUENCE [LARGE SCALE GENOMIC DNA]</scope>
    <source>
        <strain evidence="3 4">NCTC10327</strain>
    </source>
</reference>
<evidence type="ECO:0000313" key="3">
    <source>
        <dbReference type="EMBL" id="VDG76250.1"/>
    </source>
</evidence>
<name>A0A7Z9C8D4_9ACTO</name>
<sequence length="227" mass="24205">MSKPLAVIAACILLAGCANSTRSENPPTGQALTPPASETVSSPTPSSQATPPPTSIGEEPTEDRNGGSLVGLPDCNWQDLGITLDFTKQAHTPEGEMTGVRENGFVASNSTGQDCVVRDAPQVKLIDGSGHMMWPAFLNVQPAEPLPWVLPDGFSVLFYFQIQDNLFAICPQTAEKVETARFAFSNGTVINVPVRKDGCTGRTDDCVWACADDPALPKVDMTMRLVQ</sequence>
<proteinExistence type="predicted"/>
<accession>A0A7Z9C8D4</accession>
<keyword evidence="2" id="KW-0732">Signal</keyword>
<dbReference type="PROSITE" id="PS51257">
    <property type="entry name" value="PROKAR_LIPOPROTEIN"/>
    <property type="match status" value="1"/>
</dbReference>
<gene>
    <name evidence="3" type="ORF">NCTC10327_00913</name>
</gene>
<comment type="caution">
    <text evidence="3">The sequence shown here is derived from an EMBL/GenBank/DDBJ whole genome shotgun (WGS) entry which is preliminary data.</text>
</comment>
<feature type="region of interest" description="Disordered" evidence="1">
    <location>
        <begin position="20"/>
        <end position="70"/>
    </location>
</feature>
<evidence type="ECO:0008006" key="5">
    <source>
        <dbReference type="Google" id="ProtNLM"/>
    </source>
</evidence>
<organism evidence="3 4">
    <name type="scientific">Actinobaculum suis</name>
    <dbReference type="NCBI Taxonomy" id="1657"/>
    <lineage>
        <taxon>Bacteria</taxon>
        <taxon>Bacillati</taxon>
        <taxon>Actinomycetota</taxon>
        <taxon>Actinomycetes</taxon>
        <taxon>Actinomycetales</taxon>
        <taxon>Actinomycetaceae</taxon>
        <taxon>Actinobaculum</taxon>
    </lineage>
</organism>
<feature type="compositionally biased region" description="Low complexity" evidence="1">
    <location>
        <begin position="39"/>
        <end position="49"/>
    </location>
</feature>
<evidence type="ECO:0000313" key="4">
    <source>
        <dbReference type="Proteomes" id="UP000269974"/>
    </source>
</evidence>
<evidence type="ECO:0000256" key="2">
    <source>
        <dbReference type="SAM" id="SignalP"/>
    </source>
</evidence>
<dbReference type="RefSeq" id="WP_185933952.1">
    <property type="nucleotide sequence ID" value="NZ_UYIO01000001.1"/>
</dbReference>
<dbReference type="AlphaFoldDB" id="A0A7Z9C8D4"/>
<protein>
    <recommendedName>
        <fullName evidence="5">Lipoprotein</fullName>
    </recommendedName>
</protein>
<dbReference type="Proteomes" id="UP000269974">
    <property type="component" value="Unassembled WGS sequence"/>
</dbReference>
<feature type="chain" id="PRO_5039633535" description="Lipoprotein" evidence="2">
    <location>
        <begin position="21"/>
        <end position="227"/>
    </location>
</feature>
<evidence type="ECO:0000256" key="1">
    <source>
        <dbReference type="SAM" id="MobiDB-lite"/>
    </source>
</evidence>
<feature type="compositionally biased region" description="Polar residues" evidence="1">
    <location>
        <begin position="20"/>
        <end position="31"/>
    </location>
</feature>
<dbReference type="EMBL" id="UYIO01000001">
    <property type="protein sequence ID" value="VDG76250.1"/>
    <property type="molecule type" value="Genomic_DNA"/>
</dbReference>